<evidence type="ECO:0000256" key="7">
    <source>
        <dbReference type="SAM" id="Coils"/>
    </source>
</evidence>
<feature type="compositionally biased region" description="Acidic residues" evidence="8">
    <location>
        <begin position="58"/>
        <end position="69"/>
    </location>
</feature>
<evidence type="ECO:0000256" key="5">
    <source>
        <dbReference type="ARBA" id="ARBA00022777"/>
    </source>
</evidence>
<protein>
    <submittedName>
        <fullName evidence="9">Mitogen-activated protein kinase kinase kinase 7</fullName>
    </submittedName>
</protein>
<evidence type="ECO:0000256" key="6">
    <source>
        <dbReference type="ARBA" id="ARBA00022840"/>
    </source>
</evidence>
<evidence type="ECO:0000256" key="8">
    <source>
        <dbReference type="SAM" id="MobiDB-lite"/>
    </source>
</evidence>
<reference evidence="9" key="1">
    <citation type="submission" date="2013-07" db="EMBL/GenBank/DDBJ databases">
        <authorList>
            <person name="Geib S."/>
        </authorList>
    </citation>
    <scope>NUCLEOTIDE SEQUENCE</scope>
</reference>
<feature type="region of interest" description="Disordered" evidence="8">
    <location>
        <begin position="57"/>
        <end position="90"/>
    </location>
</feature>
<dbReference type="AlphaFoldDB" id="W8B943"/>
<sequence>MCDATTIMTTANQSDLHSCWIIYTRNDGKEGLTVTETKPMTTNSSMDDRDFNAAAHEDVEENDDSDDPPLAEMLDPELQPEQPIADNEESQAIYRDHRRLAKEYLRVDTRLYYAQDFKEKILLGLDPEERQQKQEMLRKIKEKQELLELYNNLKQQRENLLAEQARAVAHPRGAEVTQQQMELLAGNARLMAQQQTSADGSGQQQQPQEMLADDGWVVIQRNQNA</sequence>
<keyword evidence="7" id="KW-0175">Coiled coil</keyword>
<evidence type="ECO:0000256" key="1">
    <source>
        <dbReference type="ARBA" id="ARBA00006529"/>
    </source>
</evidence>
<reference evidence="9" key="2">
    <citation type="journal article" date="2014" name="BMC Genomics">
        <title>A genomic perspective to assessing quality of mass-reared SIT flies used in Mediterranean fruit fly (Ceratitis capitata) eradication in California.</title>
        <authorList>
            <person name="Calla B."/>
            <person name="Hall B."/>
            <person name="Hou S."/>
            <person name="Geib S.M."/>
        </authorList>
    </citation>
    <scope>NUCLEOTIDE SEQUENCE</scope>
</reference>
<organism evidence="9">
    <name type="scientific">Ceratitis capitata</name>
    <name type="common">Mediterranean fruit fly</name>
    <name type="synonym">Tephritis capitata</name>
    <dbReference type="NCBI Taxonomy" id="7213"/>
    <lineage>
        <taxon>Eukaryota</taxon>
        <taxon>Metazoa</taxon>
        <taxon>Ecdysozoa</taxon>
        <taxon>Arthropoda</taxon>
        <taxon>Hexapoda</taxon>
        <taxon>Insecta</taxon>
        <taxon>Pterygota</taxon>
        <taxon>Neoptera</taxon>
        <taxon>Endopterygota</taxon>
        <taxon>Diptera</taxon>
        <taxon>Brachycera</taxon>
        <taxon>Muscomorpha</taxon>
        <taxon>Tephritoidea</taxon>
        <taxon>Tephritidae</taxon>
        <taxon>Ceratitis</taxon>
        <taxon>Ceratitis</taxon>
    </lineage>
</organism>
<evidence type="ECO:0000256" key="2">
    <source>
        <dbReference type="ARBA" id="ARBA00022527"/>
    </source>
</evidence>
<feature type="region of interest" description="Disordered" evidence="8">
    <location>
        <begin position="190"/>
        <end position="225"/>
    </location>
</feature>
<dbReference type="GO" id="GO:0004709">
    <property type="term" value="F:MAP kinase kinase kinase activity"/>
    <property type="evidence" value="ECO:0007669"/>
    <property type="project" value="TreeGrafter"/>
</dbReference>
<keyword evidence="2" id="KW-0723">Serine/threonine-protein kinase</keyword>
<name>W8B943_CERCA</name>
<comment type="similarity">
    <text evidence="1">Belongs to the protein kinase superfamily. STE Ser/Thr protein kinase family. MAP kinase kinase kinase subfamily.</text>
</comment>
<dbReference type="OrthoDB" id="10261027at2759"/>
<evidence type="ECO:0000256" key="4">
    <source>
        <dbReference type="ARBA" id="ARBA00022741"/>
    </source>
</evidence>
<keyword evidence="3" id="KW-0808">Transferase</keyword>
<evidence type="ECO:0000313" key="9">
    <source>
        <dbReference type="EMBL" id="JAB86289.1"/>
    </source>
</evidence>
<dbReference type="PANTHER" id="PTHR46716:SF1">
    <property type="entry name" value="MITOGEN-ACTIVATED PROTEIN KINASE KINASE KINASE 7"/>
    <property type="match status" value="1"/>
</dbReference>
<dbReference type="GO" id="GO:0043123">
    <property type="term" value="P:positive regulation of canonical NF-kappaB signal transduction"/>
    <property type="evidence" value="ECO:0007669"/>
    <property type="project" value="TreeGrafter"/>
</dbReference>
<accession>W8B943</accession>
<dbReference type="GO" id="GO:0005524">
    <property type="term" value="F:ATP binding"/>
    <property type="evidence" value="ECO:0007669"/>
    <property type="project" value="UniProtKB-KW"/>
</dbReference>
<proteinExistence type="evidence at transcript level"/>
<feature type="coiled-coil region" evidence="7">
    <location>
        <begin position="133"/>
        <end position="170"/>
    </location>
</feature>
<gene>
    <name evidence="9" type="primary">M3K7</name>
</gene>
<dbReference type="GO" id="GO:0007254">
    <property type="term" value="P:JNK cascade"/>
    <property type="evidence" value="ECO:0007669"/>
    <property type="project" value="TreeGrafter"/>
</dbReference>
<dbReference type="GO" id="GO:0006955">
    <property type="term" value="P:immune response"/>
    <property type="evidence" value="ECO:0007669"/>
    <property type="project" value="TreeGrafter"/>
</dbReference>
<keyword evidence="6" id="KW-0067">ATP-binding</keyword>
<keyword evidence="5 9" id="KW-0418">Kinase</keyword>
<evidence type="ECO:0000256" key="3">
    <source>
        <dbReference type="ARBA" id="ARBA00022679"/>
    </source>
</evidence>
<keyword evidence="4" id="KW-0547">Nucleotide-binding</keyword>
<dbReference type="EMBL" id="GAMC01020266">
    <property type="protein sequence ID" value="JAB86289.1"/>
    <property type="molecule type" value="mRNA"/>
</dbReference>
<feature type="compositionally biased region" description="Polar residues" evidence="8">
    <location>
        <begin position="192"/>
        <end position="208"/>
    </location>
</feature>
<dbReference type="PANTHER" id="PTHR46716">
    <property type="entry name" value="MITOGEN-ACTIVATED PROTEIN KINASE KINASE KINASE 7"/>
    <property type="match status" value="1"/>
</dbReference>